<keyword evidence="3 6" id="KW-1133">Transmembrane helix</keyword>
<evidence type="ECO:0000313" key="8">
    <source>
        <dbReference type="EMBL" id="BCJ28531.1"/>
    </source>
</evidence>
<dbReference type="InterPro" id="IPR010652">
    <property type="entry name" value="DUF1232"/>
</dbReference>
<keyword evidence="9" id="KW-1185">Reference proteome</keyword>
<evidence type="ECO:0000256" key="3">
    <source>
        <dbReference type="ARBA" id="ARBA00022989"/>
    </source>
</evidence>
<feature type="transmembrane region" description="Helical" evidence="6">
    <location>
        <begin position="6"/>
        <end position="30"/>
    </location>
</feature>
<comment type="subcellular location">
    <subcellularLocation>
        <location evidence="1">Endomembrane system</location>
        <topology evidence="1">Multi-pass membrane protein</topology>
    </subcellularLocation>
</comment>
<evidence type="ECO:0000256" key="1">
    <source>
        <dbReference type="ARBA" id="ARBA00004127"/>
    </source>
</evidence>
<organism evidence="8 9">
    <name type="scientific">Actinocatenispora sera</name>
    <dbReference type="NCBI Taxonomy" id="390989"/>
    <lineage>
        <taxon>Bacteria</taxon>
        <taxon>Bacillati</taxon>
        <taxon>Actinomycetota</taxon>
        <taxon>Actinomycetes</taxon>
        <taxon>Micromonosporales</taxon>
        <taxon>Micromonosporaceae</taxon>
        <taxon>Actinocatenispora</taxon>
    </lineage>
</organism>
<feature type="compositionally biased region" description="Basic residues" evidence="5">
    <location>
        <begin position="141"/>
        <end position="158"/>
    </location>
</feature>
<keyword evidence="2 6" id="KW-0812">Transmembrane</keyword>
<feature type="region of interest" description="Disordered" evidence="5">
    <location>
        <begin position="132"/>
        <end position="158"/>
    </location>
</feature>
<dbReference type="EMBL" id="AP023354">
    <property type="protein sequence ID" value="BCJ28531.1"/>
    <property type="molecule type" value="Genomic_DNA"/>
</dbReference>
<accession>A0A810L291</accession>
<name>A0A810L291_9ACTN</name>
<evidence type="ECO:0000256" key="2">
    <source>
        <dbReference type="ARBA" id="ARBA00022692"/>
    </source>
</evidence>
<protein>
    <recommendedName>
        <fullName evidence="7">DUF1232 domain-containing protein</fullName>
    </recommendedName>
</protein>
<dbReference type="Proteomes" id="UP000680750">
    <property type="component" value="Chromosome"/>
</dbReference>
<dbReference type="AlphaFoldDB" id="A0A810L291"/>
<dbReference type="OrthoDB" id="9804184at2"/>
<evidence type="ECO:0000259" key="7">
    <source>
        <dbReference type="Pfam" id="PF06803"/>
    </source>
</evidence>
<feature type="domain" description="DUF1232" evidence="7">
    <location>
        <begin position="65"/>
        <end position="99"/>
    </location>
</feature>
<dbReference type="RefSeq" id="WP_051802081.1">
    <property type="nucleotide sequence ID" value="NZ_AP023354.1"/>
</dbReference>
<evidence type="ECO:0000313" key="9">
    <source>
        <dbReference type="Proteomes" id="UP000680750"/>
    </source>
</evidence>
<evidence type="ECO:0000256" key="4">
    <source>
        <dbReference type="ARBA" id="ARBA00023136"/>
    </source>
</evidence>
<sequence>MWTDVLVAAAGAVGGLVVLWLILVAFLAVARPAGGLLGEMMRILPDLLRLVTRLARDPSLPRGVRVRLWLLLGYLALPIDLIPDFVPVLGYADDAIVVAIVLRSTIRRAGPDAIARHWPGTPDGLAAVHRLTRTGPAQRLPRPRRGGGRRAGRPRGCP</sequence>
<gene>
    <name evidence="8" type="ORF">Asera_26390</name>
</gene>
<dbReference type="Pfam" id="PF06803">
    <property type="entry name" value="DUF1232"/>
    <property type="match status" value="1"/>
</dbReference>
<keyword evidence="4 6" id="KW-0472">Membrane</keyword>
<evidence type="ECO:0000256" key="5">
    <source>
        <dbReference type="SAM" id="MobiDB-lite"/>
    </source>
</evidence>
<evidence type="ECO:0000256" key="6">
    <source>
        <dbReference type="SAM" id="Phobius"/>
    </source>
</evidence>
<reference evidence="8" key="1">
    <citation type="submission" date="2020-08" db="EMBL/GenBank/DDBJ databases">
        <title>Whole genome shotgun sequence of Actinocatenispora sera NBRC 101916.</title>
        <authorList>
            <person name="Komaki H."/>
            <person name="Tamura T."/>
        </authorList>
    </citation>
    <scope>NUCLEOTIDE SEQUENCE</scope>
    <source>
        <strain evidence="8">NBRC 101916</strain>
    </source>
</reference>
<proteinExistence type="predicted"/>
<dbReference type="KEGG" id="aser:Asera_26390"/>
<dbReference type="GO" id="GO:0012505">
    <property type="term" value="C:endomembrane system"/>
    <property type="evidence" value="ECO:0007669"/>
    <property type="project" value="UniProtKB-SubCell"/>
</dbReference>